<comment type="caution">
    <text evidence="1">The sequence shown here is derived from an EMBL/GenBank/DDBJ whole genome shotgun (WGS) entry which is preliminary data.</text>
</comment>
<sequence length="61" mass="6795">MWFAFGYATGKGLVKAVNLVGVVFLLVDSTMIEFQFFCVLPLLFLAHFSTQLPQQRIGNGL</sequence>
<proteinExistence type="predicted"/>
<evidence type="ECO:0000313" key="1">
    <source>
        <dbReference type="EMBL" id="MPN17855.1"/>
    </source>
</evidence>
<protein>
    <submittedName>
        <fullName evidence="1">Uncharacterized protein</fullName>
    </submittedName>
</protein>
<reference evidence="1" key="1">
    <citation type="submission" date="2019-08" db="EMBL/GenBank/DDBJ databases">
        <authorList>
            <person name="Kucharzyk K."/>
            <person name="Murdoch R.W."/>
            <person name="Higgins S."/>
            <person name="Loffler F."/>
        </authorList>
    </citation>
    <scope>NUCLEOTIDE SEQUENCE</scope>
</reference>
<name>A0A645FTS0_9ZZZZ</name>
<accession>A0A645FTS0</accession>
<organism evidence="1">
    <name type="scientific">bioreactor metagenome</name>
    <dbReference type="NCBI Taxonomy" id="1076179"/>
    <lineage>
        <taxon>unclassified sequences</taxon>
        <taxon>metagenomes</taxon>
        <taxon>ecological metagenomes</taxon>
    </lineage>
</organism>
<gene>
    <name evidence="1" type="ORF">SDC9_165210</name>
</gene>
<dbReference type="AlphaFoldDB" id="A0A645FTS0"/>
<dbReference type="EMBL" id="VSSQ01065073">
    <property type="protein sequence ID" value="MPN17855.1"/>
    <property type="molecule type" value="Genomic_DNA"/>
</dbReference>